<evidence type="ECO:0000259" key="5">
    <source>
        <dbReference type="Pfam" id="PF00248"/>
    </source>
</evidence>
<dbReference type="EMBL" id="JAZGZP010000004">
    <property type="protein sequence ID" value="MFK6999984.1"/>
    <property type="molecule type" value="Genomic_DNA"/>
</dbReference>
<dbReference type="Proteomes" id="UP001621706">
    <property type="component" value="Unassembled WGS sequence"/>
</dbReference>
<evidence type="ECO:0000256" key="3">
    <source>
        <dbReference type="ARBA" id="ARBA00047806"/>
    </source>
</evidence>
<evidence type="ECO:0000313" key="7">
    <source>
        <dbReference type="EMBL" id="MFK6999984.1"/>
    </source>
</evidence>
<dbReference type="SUPFAM" id="SSF55068">
    <property type="entry name" value="Peptide methionine sulfoxide reductase"/>
    <property type="match status" value="1"/>
</dbReference>
<dbReference type="InterPro" id="IPR036509">
    <property type="entry name" value="Met_Sox_Rdtase_MsrA_sf"/>
</dbReference>
<keyword evidence="2" id="KW-0560">Oxidoreductase</keyword>
<keyword evidence="8" id="KW-1185">Reference proteome</keyword>
<dbReference type="PANTHER" id="PTHR43312">
    <property type="entry name" value="D-THREO-ALDOSE 1-DEHYDROGENASE"/>
    <property type="match status" value="1"/>
</dbReference>
<name>A0ABW8P618_9FLAO</name>
<protein>
    <recommendedName>
        <fullName evidence="1">peptide-methionine (S)-S-oxide reductase</fullName>
        <ecNumber evidence="1">1.8.4.11</ecNumber>
    </recommendedName>
</protein>
<dbReference type="SUPFAM" id="SSF51430">
    <property type="entry name" value="NAD(P)-linked oxidoreductase"/>
    <property type="match status" value="1"/>
</dbReference>
<evidence type="ECO:0000256" key="1">
    <source>
        <dbReference type="ARBA" id="ARBA00012502"/>
    </source>
</evidence>
<dbReference type="InterPro" id="IPR053135">
    <property type="entry name" value="AKR2_Oxidoreductase"/>
</dbReference>
<dbReference type="Pfam" id="PF00248">
    <property type="entry name" value="Aldo_ket_red"/>
    <property type="match status" value="1"/>
</dbReference>
<comment type="catalytic activity">
    <reaction evidence="3">
        <text>L-methionyl-[protein] + [thioredoxin]-disulfide + H2O = L-methionyl-(S)-S-oxide-[protein] + [thioredoxin]-dithiol</text>
        <dbReference type="Rhea" id="RHEA:14217"/>
        <dbReference type="Rhea" id="RHEA-COMP:10698"/>
        <dbReference type="Rhea" id="RHEA-COMP:10700"/>
        <dbReference type="Rhea" id="RHEA-COMP:12313"/>
        <dbReference type="Rhea" id="RHEA-COMP:12315"/>
        <dbReference type="ChEBI" id="CHEBI:15377"/>
        <dbReference type="ChEBI" id="CHEBI:16044"/>
        <dbReference type="ChEBI" id="CHEBI:29950"/>
        <dbReference type="ChEBI" id="CHEBI:44120"/>
        <dbReference type="ChEBI" id="CHEBI:50058"/>
        <dbReference type="EC" id="1.8.4.11"/>
    </reaction>
</comment>
<comment type="catalytic activity">
    <reaction evidence="4">
        <text>[thioredoxin]-disulfide + L-methionine + H2O = L-methionine (S)-S-oxide + [thioredoxin]-dithiol</text>
        <dbReference type="Rhea" id="RHEA:19993"/>
        <dbReference type="Rhea" id="RHEA-COMP:10698"/>
        <dbReference type="Rhea" id="RHEA-COMP:10700"/>
        <dbReference type="ChEBI" id="CHEBI:15377"/>
        <dbReference type="ChEBI" id="CHEBI:29950"/>
        <dbReference type="ChEBI" id="CHEBI:50058"/>
        <dbReference type="ChEBI" id="CHEBI:57844"/>
        <dbReference type="ChEBI" id="CHEBI:58772"/>
        <dbReference type="EC" id="1.8.4.11"/>
    </reaction>
</comment>
<comment type="caution">
    <text evidence="7">The sequence shown here is derived from an EMBL/GenBank/DDBJ whole genome shotgun (WGS) entry which is preliminary data.</text>
</comment>
<dbReference type="EC" id="1.8.4.11" evidence="1"/>
<dbReference type="InterPro" id="IPR023210">
    <property type="entry name" value="NADP_OxRdtase_dom"/>
</dbReference>
<gene>
    <name evidence="7" type="ORF">V3I07_03640</name>
</gene>
<evidence type="ECO:0000256" key="2">
    <source>
        <dbReference type="ARBA" id="ARBA00023002"/>
    </source>
</evidence>
<dbReference type="InterPro" id="IPR036812">
    <property type="entry name" value="NAD(P)_OxRdtase_dom_sf"/>
</dbReference>
<sequence length="482" mass="56187">MNLEKIGFGGSCHWCTEAIFQSLKGVEKVKQGWIRSKNQNQNFSEAIVLYYDPKLISLPLLIEIHLHTHSCTSNHSMREKYRSAIYYFNKNDKEYALNTIKQLQKDFQDKIITQVLPFLEFKLNVQEQLNYYHSNPEKPFCENIINPKLRYLIKNFSKAINTEKLKHLNPSDIGLGTAAVGRPLYINVHNTKIKDHNNILKYKLNGVEFLNKAHLLGITHFDTSPSYGIAEDMLINFLKKNNSPFITISTKWGYTYVANFNENAIQHEVKDHSYQKLITQWEKSKQLLPHLKIYQIHSVTHESNILENNTILEELFQIKKQYNIEIGLSTSGPYQKEVIKKACQITDNNLPLFTSYQFTYNILDQSIIEIKDLLINKKVIIKEALANGRLLSKEFKHYNLIRERLIELAQKHKTSIDAIAIRFCMDSFPGSITLSGANSIEHLISNLKAKTFELTQDEIKLLKKYTLDPTDYWEERKILKWN</sequence>
<dbReference type="Gene3D" id="3.20.20.100">
    <property type="entry name" value="NADP-dependent oxidoreductase domain"/>
    <property type="match status" value="1"/>
</dbReference>
<feature type="domain" description="Peptide methionine sulphoxide reductase MsrA" evidence="6">
    <location>
        <begin position="6"/>
        <end position="141"/>
    </location>
</feature>
<dbReference type="InterPro" id="IPR002569">
    <property type="entry name" value="Met_Sox_Rdtase_MsrA_dom"/>
</dbReference>
<organism evidence="7 8">
    <name type="scientific">Flavobacterium oreochromis</name>
    <dbReference type="NCBI Taxonomy" id="2906078"/>
    <lineage>
        <taxon>Bacteria</taxon>
        <taxon>Pseudomonadati</taxon>
        <taxon>Bacteroidota</taxon>
        <taxon>Flavobacteriia</taxon>
        <taxon>Flavobacteriales</taxon>
        <taxon>Flavobacteriaceae</taxon>
        <taxon>Flavobacterium</taxon>
    </lineage>
</organism>
<evidence type="ECO:0000256" key="4">
    <source>
        <dbReference type="ARBA" id="ARBA00048782"/>
    </source>
</evidence>
<evidence type="ECO:0000313" key="8">
    <source>
        <dbReference type="Proteomes" id="UP001621706"/>
    </source>
</evidence>
<dbReference type="PANTHER" id="PTHR43312:SF1">
    <property type="entry name" value="NADP-DEPENDENT OXIDOREDUCTASE DOMAIN-CONTAINING PROTEIN"/>
    <property type="match status" value="1"/>
</dbReference>
<dbReference type="Pfam" id="PF01625">
    <property type="entry name" value="PMSR"/>
    <property type="match status" value="1"/>
</dbReference>
<evidence type="ECO:0000259" key="6">
    <source>
        <dbReference type="Pfam" id="PF01625"/>
    </source>
</evidence>
<accession>A0ABW8P618</accession>
<reference evidence="7 8" key="1">
    <citation type="submission" date="2024-02" db="EMBL/GenBank/DDBJ databases">
        <title>Comparative Genomic Analysis of Flavobacterium Species Causing Columnaris Disease of Freshwater Fish in Thailand: Insights into Virulence and Resistance Mechanisms.</title>
        <authorList>
            <person name="Nguyen D."/>
            <person name="Chokmangmeepisarn P."/>
            <person name="Khianchaikhan K."/>
            <person name="Morishita M."/>
            <person name="Bunnoy A."/>
            <person name="Rodkhum C."/>
        </authorList>
    </citation>
    <scope>NUCLEOTIDE SEQUENCE [LARGE SCALE GENOMIC DNA]</scope>
    <source>
        <strain evidence="7 8">CNRT2201</strain>
    </source>
</reference>
<dbReference type="RefSeq" id="WP_088399212.1">
    <property type="nucleotide sequence ID" value="NZ_JAZGZP010000004.1"/>
</dbReference>
<proteinExistence type="predicted"/>
<feature type="domain" description="NADP-dependent oxidoreductase" evidence="5">
    <location>
        <begin position="207"/>
        <end position="464"/>
    </location>
</feature>
<dbReference type="Gene3D" id="3.30.1060.10">
    <property type="entry name" value="Peptide methionine sulphoxide reductase MsrA"/>
    <property type="match status" value="1"/>
</dbReference>